<keyword evidence="4" id="KW-0560">Oxidoreductase</keyword>
<dbReference type="InterPro" id="IPR017927">
    <property type="entry name" value="FAD-bd_FR_type"/>
</dbReference>
<evidence type="ECO:0000256" key="2">
    <source>
        <dbReference type="ARBA" id="ARBA00022448"/>
    </source>
</evidence>
<sequence>MQLMRVFYRNIVIGKDPVRLSLSSHRDDIGRITISLPRPWVVRAGERINLGVPHVGIFYLFQNHPFTIAWWECDSKGRAISISVLFRSRSGFTKRLLERVEPNKECGAWVDGPFGPSSVNTISSTAIGDFGHVLLVSTGIGIATQLPYIKEILDGYHQGKVRTRQISLVWQIDQAGDWECSRNWLQALVEQDNGFYPPDRRSGTK</sequence>
<proteinExistence type="inferred from homology"/>
<feature type="domain" description="FAD-binding FR-type" evidence="5">
    <location>
        <begin position="5"/>
        <end position="120"/>
    </location>
</feature>
<dbReference type="PANTHER" id="PTHR32361:SF26">
    <property type="entry name" value="FAD-BINDING 8 DOMAIN-CONTAINING PROTEIN-RELATED"/>
    <property type="match status" value="1"/>
</dbReference>
<comment type="similarity">
    <text evidence="1">Belongs to the ferric reductase (FRE) family.</text>
</comment>
<dbReference type="SUPFAM" id="SSF52343">
    <property type="entry name" value="Ferredoxin reductase-like, C-terminal NADP-linked domain"/>
    <property type="match status" value="1"/>
</dbReference>
<dbReference type="PANTHER" id="PTHR32361">
    <property type="entry name" value="FERRIC/CUPRIC REDUCTASE TRANSMEMBRANE COMPONENT"/>
    <property type="match status" value="1"/>
</dbReference>
<protein>
    <recommendedName>
        <fullName evidence="5">FAD-binding FR-type domain-containing protein</fullName>
    </recommendedName>
</protein>
<gene>
    <name evidence="6" type="ORF">N7532_001395</name>
</gene>
<reference evidence="6" key="1">
    <citation type="submission" date="2022-11" db="EMBL/GenBank/DDBJ databases">
        <authorList>
            <person name="Petersen C."/>
        </authorList>
    </citation>
    <scope>NUCLEOTIDE SEQUENCE</scope>
    <source>
        <strain evidence="6">IBT 30761</strain>
    </source>
</reference>
<dbReference type="RefSeq" id="XP_056478930.1">
    <property type="nucleotide sequence ID" value="XM_056613889.1"/>
</dbReference>
<dbReference type="InterPro" id="IPR051410">
    <property type="entry name" value="Ferric/Cupric_Reductase"/>
</dbReference>
<evidence type="ECO:0000259" key="5">
    <source>
        <dbReference type="PROSITE" id="PS51384"/>
    </source>
</evidence>
<dbReference type="GO" id="GO:0000293">
    <property type="term" value="F:ferric-chelate reductase activity"/>
    <property type="evidence" value="ECO:0007669"/>
    <property type="project" value="TreeGrafter"/>
</dbReference>
<organism evidence="6 7">
    <name type="scientific">Penicillium argentinense</name>
    <dbReference type="NCBI Taxonomy" id="1131581"/>
    <lineage>
        <taxon>Eukaryota</taxon>
        <taxon>Fungi</taxon>
        <taxon>Dikarya</taxon>
        <taxon>Ascomycota</taxon>
        <taxon>Pezizomycotina</taxon>
        <taxon>Eurotiomycetes</taxon>
        <taxon>Eurotiomycetidae</taxon>
        <taxon>Eurotiales</taxon>
        <taxon>Aspergillaceae</taxon>
        <taxon>Penicillium</taxon>
    </lineage>
</organism>
<dbReference type="EMBL" id="JAPQKI010000002">
    <property type="protein sequence ID" value="KAJ5110860.1"/>
    <property type="molecule type" value="Genomic_DNA"/>
</dbReference>
<keyword evidence="7" id="KW-1185">Reference proteome</keyword>
<evidence type="ECO:0000256" key="1">
    <source>
        <dbReference type="ARBA" id="ARBA00006278"/>
    </source>
</evidence>
<dbReference type="PROSITE" id="PS51384">
    <property type="entry name" value="FAD_FR"/>
    <property type="match status" value="1"/>
</dbReference>
<dbReference type="GO" id="GO:0005886">
    <property type="term" value="C:plasma membrane"/>
    <property type="evidence" value="ECO:0007669"/>
    <property type="project" value="TreeGrafter"/>
</dbReference>
<dbReference type="OrthoDB" id="4494341at2759"/>
<dbReference type="CDD" id="cd06186">
    <property type="entry name" value="NOX_Duox_like_FAD_NADP"/>
    <property type="match status" value="1"/>
</dbReference>
<evidence type="ECO:0000313" key="7">
    <source>
        <dbReference type="Proteomes" id="UP001149074"/>
    </source>
</evidence>
<dbReference type="InterPro" id="IPR039261">
    <property type="entry name" value="FNR_nucleotide-bd"/>
</dbReference>
<dbReference type="Pfam" id="PF08030">
    <property type="entry name" value="NAD_binding_6"/>
    <property type="match status" value="1"/>
</dbReference>
<comment type="caution">
    <text evidence="6">The sequence shown here is derived from an EMBL/GenBank/DDBJ whole genome shotgun (WGS) entry which is preliminary data.</text>
</comment>
<dbReference type="Proteomes" id="UP001149074">
    <property type="component" value="Unassembled WGS sequence"/>
</dbReference>
<reference evidence="6" key="2">
    <citation type="journal article" date="2023" name="IMA Fungus">
        <title>Comparative genomic study of the Penicillium genus elucidates a diverse pangenome and 15 lateral gene transfer events.</title>
        <authorList>
            <person name="Petersen C."/>
            <person name="Sorensen T."/>
            <person name="Nielsen M.R."/>
            <person name="Sondergaard T.E."/>
            <person name="Sorensen J.L."/>
            <person name="Fitzpatrick D.A."/>
            <person name="Frisvad J.C."/>
            <person name="Nielsen K.L."/>
        </authorList>
    </citation>
    <scope>NUCLEOTIDE SEQUENCE</scope>
    <source>
        <strain evidence="6">IBT 30761</strain>
    </source>
</reference>
<dbReference type="Gene3D" id="3.40.50.80">
    <property type="entry name" value="Nucleotide-binding domain of ferredoxin-NADP reductase (FNR) module"/>
    <property type="match status" value="1"/>
</dbReference>
<dbReference type="GeneID" id="81352868"/>
<dbReference type="InterPro" id="IPR013121">
    <property type="entry name" value="Fe_red_NAD-bd_6"/>
</dbReference>
<evidence type="ECO:0000256" key="4">
    <source>
        <dbReference type="ARBA" id="ARBA00023002"/>
    </source>
</evidence>
<accession>A0A9W9G2E2</accession>
<keyword evidence="3" id="KW-0249">Electron transport</keyword>
<dbReference type="AlphaFoldDB" id="A0A9W9G2E2"/>
<dbReference type="GO" id="GO:0015677">
    <property type="term" value="P:copper ion import"/>
    <property type="evidence" value="ECO:0007669"/>
    <property type="project" value="TreeGrafter"/>
</dbReference>
<dbReference type="GO" id="GO:0006879">
    <property type="term" value="P:intracellular iron ion homeostasis"/>
    <property type="evidence" value="ECO:0007669"/>
    <property type="project" value="TreeGrafter"/>
</dbReference>
<name>A0A9W9G2E2_9EURO</name>
<evidence type="ECO:0000313" key="6">
    <source>
        <dbReference type="EMBL" id="KAJ5110860.1"/>
    </source>
</evidence>
<dbReference type="GO" id="GO:0006826">
    <property type="term" value="P:iron ion transport"/>
    <property type="evidence" value="ECO:0007669"/>
    <property type="project" value="TreeGrafter"/>
</dbReference>
<dbReference type="Pfam" id="PF08022">
    <property type="entry name" value="FAD_binding_8"/>
    <property type="match status" value="1"/>
</dbReference>
<evidence type="ECO:0000256" key="3">
    <source>
        <dbReference type="ARBA" id="ARBA00022982"/>
    </source>
</evidence>
<dbReference type="InterPro" id="IPR013112">
    <property type="entry name" value="FAD-bd_8"/>
</dbReference>
<keyword evidence="2" id="KW-0813">Transport</keyword>